<comment type="caution">
    <text evidence="2">The sequence shown here is derived from an EMBL/GenBank/DDBJ whole genome shotgun (WGS) entry which is preliminary data.</text>
</comment>
<dbReference type="PANTHER" id="PTHR43214:SF43">
    <property type="entry name" value="TWO-COMPONENT RESPONSE REGULATOR"/>
    <property type="match status" value="1"/>
</dbReference>
<sequence length="210" mass="22801">MTVPEAGVHLVGLPTLYSHGLRHALLQSGLQQVSVTPVEQLTQSVPEQGRFVVVMPQDRIPMLPSSLRPDIARARCAVVELTDSVDDSGFLAAVRRGASGFVEMDGDPDTVVDAVRSAARGFFTLPTQVRRVLVQAEVQADAPALSEQEVQWLRGLGQGATVAALAHGSAYSEREMYRLLARVYQTLGADTRTQALLNAQRWGLLDERKS</sequence>
<dbReference type="InterPro" id="IPR016032">
    <property type="entry name" value="Sig_transdc_resp-reg_C-effctor"/>
</dbReference>
<organism evidence="2 3">
    <name type="scientific">Kineosporia mesophila</name>
    <dbReference type="NCBI Taxonomy" id="566012"/>
    <lineage>
        <taxon>Bacteria</taxon>
        <taxon>Bacillati</taxon>
        <taxon>Actinomycetota</taxon>
        <taxon>Actinomycetes</taxon>
        <taxon>Kineosporiales</taxon>
        <taxon>Kineosporiaceae</taxon>
        <taxon>Kineosporia</taxon>
    </lineage>
</organism>
<dbReference type="PANTHER" id="PTHR43214">
    <property type="entry name" value="TWO-COMPONENT RESPONSE REGULATOR"/>
    <property type="match status" value="1"/>
</dbReference>
<accession>A0ABP7ACZ0</accession>
<proteinExistence type="predicted"/>
<keyword evidence="3" id="KW-1185">Reference proteome</keyword>
<evidence type="ECO:0000256" key="1">
    <source>
        <dbReference type="ARBA" id="ARBA00023125"/>
    </source>
</evidence>
<gene>
    <name evidence="2" type="ORF">GCM10022223_53950</name>
</gene>
<keyword evidence="1" id="KW-0238">DNA-binding</keyword>
<dbReference type="SUPFAM" id="SSF46894">
    <property type="entry name" value="C-terminal effector domain of the bipartite response regulators"/>
    <property type="match status" value="1"/>
</dbReference>
<evidence type="ECO:0000313" key="2">
    <source>
        <dbReference type="EMBL" id="GAA3629545.1"/>
    </source>
</evidence>
<evidence type="ECO:0008006" key="4">
    <source>
        <dbReference type="Google" id="ProtNLM"/>
    </source>
</evidence>
<dbReference type="InterPro" id="IPR039420">
    <property type="entry name" value="WalR-like"/>
</dbReference>
<protein>
    <recommendedName>
        <fullName evidence="4">DNA-binding NarL/FixJ family response regulator</fullName>
    </recommendedName>
</protein>
<evidence type="ECO:0000313" key="3">
    <source>
        <dbReference type="Proteomes" id="UP001501074"/>
    </source>
</evidence>
<dbReference type="Proteomes" id="UP001501074">
    <property type="component" value="Unassembled WGS sequence"/>
</dbReference>
<name>A0ABP7ACZ0_9ACTN</name>
<dbReference type="EMBL" id="BAAAZO010000010">
    <property type="protein sequence ID" value="GAA3629545.1"/>
    <property type="molecule type" value="Genomic_DNA"/>
</dbReference>
<dbReference type="Gene3D" id="3.40.50.2300">
    <property type="match status" value="1"/>
</dbReference>
<reference evidence="3" key="1">
    <citation type="journal article" date="2019" name="Int. J. Syst. Evol. Microbiol.">
        <title>The Global Catalogue of Microorganisms (GCM) 10K type strain sequencing project: providing services to taxonomists for standard genome sequencing and annotation.</title>
        <authorList>
            <consortium name="The Broad Institute Genomics Platform"/>
            <consortium name="The Broad Institute Genome Sequencing Center for Infectious Disease"/>
            <person name="Wu L."/>
            <person name="Ma J."/>
        </authorList>
    </citation>
    <scope>NUCLEOTIDE SEQUENCE [LARGE SCALE GENOMIC DNA]</scope>
    <source>
        <strain evidence="3">JCM 16902</strain>
    </source>
</reference>
<dbReference type="RefSeq" id="WP_231484376.1">
    <property type="nucleotide sequence ID" value="NZ_BAAAZO010000010.1"/>
</dbReference>